<dbReference type="Proteomes" id="UP000193218">
    <property type="component" value="Unassembled WGS sequence"/>
</dbReference>
<name>A0A1Y1UH65_9TREE</name>
<comment type="caution">
    <text evidence="8">The sequence shown here is derived from an EMBL/GenBank/DDBJ whole genome shotgun (WGS) entry which is preliminary data.</text>
</comment>
<evidence type="ECO:0000256" key="6">
    <source>
        <dbReference type="SAM" id="MobiDB-lite"/>
    </source>
</evidence>
<dbReference type="AlphaFoldDB" id="A0A1Y1UH65"/>
<feature type="compositionally biased region" description="Polar residues" evidence="6">
    <location>
        <begin position="70"/>
        <end position="79"/>
    </location>
</feature>
<evidence type="ECO:0000256" key="3">
    <source>
        <dbReference type="ARBA" id="ARBA00023125"/>
    </source>
</evidence>
<protein>
    <recommendedName>
        <fullName evidence="7">Zn(2)-C6 fungal-type domain-containing protein</fullName>
    </recommendedName>
</protein>
<keyword evidence="5" id="KW-0539">Nucleus</keyword>
<evidence type="ECO:0000313" key="8">
    <source>
        <dbReference type="EMBL" id="ORX37401.1"/>
    </source>
</evidence>
<feature type="region of interest" description="Disordered" evidence="6">
    <location>
        <begin position="401"/>
        <end position="532"/>
    </location>
</feature>
<dbReference type="GO" id="GO:0005634">
    <property type="term" value="C:nucleus"/>
    <property type="evidence" value="ECO:0007669"/>
    <property type="project" value="UniProtKB-SubCell"/>
</dbReference>
<dbReference type="STRING" id="4999.A0A1Y1UH65"/>
<dbReference type="GO" id="GO:0000976">
    <property type="term" value="F:transcription cis-regulatory region binding"/>
    <property type="evidence" value="ECO:0007669"/>
    <property type="project" value="TreeGrafter"/>
</dbReference>
<dbReference type="PROSITE" id="PS50048">
    <property type="entry name" value="ZN2_CY6_FUNGAL_2"/>
    <property type="match status" value="1"/>
</dbReference>
<feature type="compositionally biased region" description="Polar residues" evidence="6">
    <location>
        <begin position="10"/>
        <end position="44"/>
    </location>
</feature>
<evidence type="ECO:0000256" key="1">
    <source>
        <dbReference type="ARBA" id="ARBA00004123"/>
    </source>
</evidence>
<dbReference type="GO" id="GO:0008270">
    <property type="term" value="F:zinc ion binding"/>
    <property type="evidence" value="ECO:0007669"/>
    <property type="project" value="InterPro"/>
</dbReference>
<dbReference type="RefSeq" id="XP_021871439.1">
    <property type="nucleotide sequence ID" value="XM_022015864.1"/>
</dbReference>
<dbReference type="InterPro" id="IPR001138">
    <property type="entry name" value="Zn2Cys6_DnaBD"/>
</dbReference>
<dbReference type="InParanoid" id="A0A1Y1UH65"/>
<dbReference type="GO" id="GO:0000981">
    <property type="term" value="F:DNA-binding transcription factor activity, RNA polymerase II-specific"/>
    <property type="evidence" value="ECO:0007669"/>
    <property type="project" value="InterPro"/>
</dbReference>
<feature type="compositionally biased region" description="Low complexity" evidence="6">
    <location>
        <begin position="142"/>
        <end position="155"/>
    </location>
</feature>
<accession>A0A1Y1UH65</accession>
<feature type="compositionally biased region" description="Pro residues" evidence="6">
    <location>
        <begin position="422"/>
        <end position="439"/>
    </location>
</feature>
<feature type="compositionally biased region" description="Polar residues" evidence="6">
    <location>
        <begin position="303"/>
        <end position="317"/>
    </location>
</feature>
<feature type="region of interest" description="Disordered" evidence="6">
    <location>
        <begin position="1"/>
        <end position="160"/>
    </location>
</feature>
<dbReference type="PANTHER" id="PTHR31845:SF19">
    <property type="entry name" value="TRANSCRIPTION FACTOR DOMAIN-CONTAINING PROTEIN"/>
    <property type="match status" value="1"/>
</dbReference>
<evidence type="ECO:0000256" key="2">
    <source>
        <dbReference type="ARBA" id="ARBA00023015"/>
    </source>
</evidence>
<sequence length="997" mass="108945">MLPQYPPQPYGNSQSSRPTHGNGVPSSISELRASPSSSSIAKINNNDKDMQRQESGPPFQSPSIGPGQLQRRNTFNVANGTDTGSDTDGTATSRPRADSEAKPGTGPSAKKRARRPSNINLDRPTSPPNSKNGSTNGKKPKASAAAVTSAASAAPDSPPAVLVREKKQKACSNCRRAKLKCIVEDGEADCVRCKARKERCVFYPRTHDEDWQQMLSSDVYTALNHLSTLSSTVHHILHHLSAQRIIPPLPTTAFEVYEPPERDTSILQGWTAERNRELGSEEGRKKRKSTGGREEEEDEVSHPTHSSGGWNFSQPTETPFYLRMPSGSAERNQWANGNAGPPPPTFEGGPNLSSHHDMPPNLPYPLPSPSLTHRSGHGSELAPIRHPSAHSILLSPTVETDQYQNPPFFNGPPYLGPHDPRMLPPPPPAPPSQIPPGPGSGPGSAPRDLSPLNPQNATPSSVVHSSPSNTHMSQSETSWQFVGSQQGDQNTLSGSKPMHLYESRDGVDSAQNRSFEGMPSGPPPSVGPDEEVYGSADGRETIITKNIIPPAYARTLVDYFHSAMSPFLFGYHLQLKAFPYLPEGPTHITPFILAVECLLASERIPNLYVYHDRLADAVLNMLMTSPAESWQTIQGSREIREAKAKEQVLGKAFDGDTTDWDAELGIGPEEIVAACTLATFIGQKEHARHIAQYAFMWVRGWTSYLKEPGATFAEATGLVTPLRRPSEPDMARVWLLSYIVFGQETLQATDVDLPPLHDPMRWARVLLPETAAPSGNANPHDVLLVFHARLIALLLDWQRARSEVGRSDPATSNSSFDAAPSPSYSHKRLASRLNASLDWWQDDLKAYRLDEAWTRQIQLDYLHAKILVNSTASKNIWGGVDEDRLREANRAFVVDAAYQLLRRCIAWSPPEAMTNLPQAYLRMIASAANEVVEALAEVQNGSLSRSACSVTVKEVVPVLASLGNMLFLGGLPANHGCRTAGHVLRQHVENLNRLTMG</sequence>
<dbReference type="GeneID" id="33557673"/>
<feature type="region of interest" description="Disordered" evidence="6">
    <location>
        <begin position="805"/>
        <end position="824"/>
    </location>
</feature>
<feature type="compositionally biased region" description="Polar residues" evidence="6">
    <location>
        <begin position="128"/>
        <end position="137"/>
    </location>
</feature>
<feature type="compositionally biased region" description="Low complexity" evidence="6">
    <location>
        <begin position="80"/>
        <end position="93"/>
    </location>
</feature>
<dbReference type="InterPro" id="IPR036864">
    <property type="entry name" value="Zn2-C6_fun-type_DNA-bd_sf"/>
</dbReference>
<dbReference type="InterPro" id="IPR051089">
    <property type="entry name" value="prtT"/>
</dbReference>
<reference evidence="8 9" key="1">
    <citation type="submission" date="2017-03" db="EMBL/GenBank/DDBJ databases">
        <title>Widespread Adenine N6-methylation of Active Genes in Fungi.</title>
        <authorList>
            <consortium name="DOE Joint Genome Institute"/>
            <person name="Mondo S.J."/>
            <person name="Dannebaum R.O."/>
            <person name="Kuo R.C."/>
            <person name="Louie K.B."/>
            <person name="Bewick A.J."/>
            <person name="Labutti K."/>
            <person name="Haridas S."/>
            <person name="Kuo A."/>
            <person name="Salamov A."/>
            <person name="Ahrendt S.R."/>
            <person name="Lau R."/>
            <person name="Bowen B.P."/>
            <person name="Lipzen A."/>
            <person name="Sullivan W."/>
            <person name="Andreopoulos W.B."/>
            <person name="Clum A."/>
            <person name="Lindquist E."/>
            <person name="Daum C."/>
            <person name="Northen T.R."/>
            <person name="Ramamoorthy G."/>
            <person name="Schmitz R.J."/>
            <person name="Gryganskyi A."/>
            <person name="Culley D."/>
            <person name="Magnuson J."/>
            <person name="James T.Y."/>
            <person name="O'Malley M.A."/>
            <person name="Stajich J.E."/>
            <person name="Spatafora J.W."/>
            <person name="Visel A."/>
            <person name="Grigoriev I.V."/>
        </authorList>
    </citation>
    <scope>NUCLEOTIDE SEQUENCE [LARGE SCALE GENOMIC DNA]</scope>
    <source>
        <strain evidence="8 9">NRRL Y-17943</strain>
    </source>
</reference>
<keyword evidence="3" id="KW-0238">DNA-binding</keyword>
<dbReference type="EMBL" id="NBSH01000006">
    <property type="protein sequence ID" value="ORX37401.1"/>
    <property type="molecule type" value="Genomic_DNA"/>
</dbReference>
<evidence type="ECO:0000259" key="7">
    <source>
        <dbReference type="PROSITE" id="PS50048"/>
    </source>
</evidence>
<feature type="compositionally biased region" description="Basic and acidic residues" evidence="6">
    <location>
        <begin position="273"/>
        <end position="284"/>
    </location>
</feature>
<dbReference type="Gene3D" id="4.10.240.10">
    <property type="entry name" value="Zn(2)-C6 fungal-type DNA-binding domain"/>
    <property type="match status" value="1"/>
</dbReference>
<feature type="region of interest" description="Disordered" evidence="6">
    <location>
        <begin position="265"/>
        <end position="383"/>
    </location>
</feature>
<evidence type="ECO:0000313" key="9">
    <source>
        <dbReference type="Proteomes" id="UP000193218"/>
    </source>
</evidence>
<evidence type="ECO:0000256" key="4">
    <source>
        <dbReference type="ARBA" id="ARBA00023163"/>
    </source>
</evidence>
<keyword evidence="2" id="KW-0805">Transcription regulation</keyword>
<dbReference type="PROSITE" id="PS00463">
    <property type="entry name" value="ZN2_CY6_FUNGAL_1"/>
    <property type="match status" value="1"/>
</dbReference>
<dbReference type="CDD" id="cd00067">
    <property type="entry name" value="GAL4"/>
    <property type="match status" value="1"/>
</dbReference>
<dbReference type="OrthoDB" id="39175at2759"/>
<evidence type="ECO:0000256" key="5">
    <source>
        <dbReference type="ARBA" id="ARBA00023242"/>
    </source>
</evidence>
<comment type="subcellular location">
    <subcellularLocation>
        <location evidence="1">Nucleus</location>
    </subcellularLocation>
</comment>
<keyword evidence="4" id="KW-0804">Transcription</keyword>
<keyword evidence="9" id="KW-1185">Reference proteome</keyword>
<feature type="domain" description="Zn(2)-C6 fungal-type" evidence="7">
    <location>
        <begin position="170"/>
        <end position="202"/>
    </location>
</feature>
<gene>
    <name evidence="8" type="ORF">BD324DRAFT_626030</name>
</gene>
<dbReference type="SUPFAM" id="SSF57701">
    <property type="entry name" value="Zn2/Cys6 DNA-binding domain"/>
    <property type="match status" value="1"/>
</dbReference>
<dbReference type="PANTHER" id="PTHR31845">
    <property type="entry name" value="FINGER DOMAIN PROTEIN, PUTATIVE-RELATED"/>
    <property type="match status" value="1"/>
</dbReference>
<feature type="compositionally biased region" description="Polar residues" evidence="6">
    <location>
        <begin position="452"/>
        <end position="494"/>
    </location>
</feature>
<proteinExistence type="predicted"/>
<organism evidence="8 9">
    <name type="scientific">Kockovaella imperatae</name>
    <dbReference type="NCBI Taxonomy" id="4999"/>
    <lineage>
        <taxon>Eukaryota</taxon>
        <taxon>Fungi</taxon>
        <taxon>Dikarya</taxon>
        <taxon>Basidiomycota</taxon>
        <taxon>Agaricomycotina</taxon>
        <taxon>Tremellomycetes</taxon>
        <taxon>Tremellales</taxon>
        <taxon>Cuniculitremaceae</taxon>
        <taxon>Kockovaella</taxon>
    </lineage>
</organism>